<evidence type="ECO:0000256" key="5">
    <source>
        <dbReference type="ARBA" id="ARBA00022448"/>
    </source>
</evidence>
<comment type="function">
    <text evidence="1">Accessory subunit of the mitochondrial membrane respiratory chain NADH dehydrogenase (Complex I), that is believed not to be involved in catalysis. Complex I functions in the transfer of electrons from NADH to the respiratory chain. The immediate electron acceptor for the enzyme is believed to be ubiquinone.</text>
</comment>
<evidence type="ECO:0000256" key="3">
    <source>
        <dbReference type="ARBA" id="ARBA00005923"/>
    </source>
</evidence>
<evidence type="ECO:0000256" key="2">
    <source>
        <dbReference type="ARBA" id="ARBA00004443"/>
    </source>
</evidence>
<evidence type="ECO:0000313" key="13">
    <source>
        <dbReference type="Proteomes" id="UP001445076"/>
    </source>
</evidence>
<evidence type="ECO:0000256" key="6">
    <source>
        <dbReference type="ARBA" id="ARBA00022660"/>
    </source>
</evidence>
<dbReference type="EMBL" id="JARKIK010000001">
    <property type="protein sequence ID" value="KAK8754458.1"/>
    <property type="molecule type" value="Genomic_DNA"/>
</dbReference>
<name>A0AAW0YRM0_CHEQU</name>
<dbReference type="GO" id="GO:0032981">
    <property type="term" value="P:mitochondrial respiratory chain complex I assembly"/>
    <property type="evidence" value="ECO:0007669"/>
    <property type="project" value="TreeGrafter"/>
</dbReference>
<dbReference type="GO" id="GO:0005743">
    <property type="term" value="C:mitochondrial inner membrane"/>
    <property type="evidence" value="ECO:0007669"/>
    <property type="project" value="UniProtKB-SubCell"/>
</dbReference>
<organism evidence="12 13">
    <name type="scientific">Cherax quadricarinatus</name>
    <name type="common">Australian red claw crayfish</name>
    <dbReference type="NCBI Taxonomy" id="27406"/>
    <lineage>
        <taxon>Eukaryota</taxon>
        <taxon>Metazoa</taxon>
        <taxon>Ecdysozoa</taxon>
        <taxon>Arthropoda</taxon>
        <taxon>Crustacea</taxon>
        <taxon>Multicrustacea</taxon>
        <taxon>Malacostraca</taxon>
        <taxon>Eumalacostraca</taxon>
        <taxon>Eucarida</taxon>
        <taxon>Decapoda</taxon>
        <taxon>Pleocyemata</taxon>
        <taxon>Astacidea</taxon>
        <taxon>Parastacoidea</taxon>
        <taxon>Parastacidae</taxon>
        <taxon>Cherax</taxon>
    </lineage>
</organism>
<evidence type="ECO:0008006" key="14">
    <source>
        <dbReference type="Google" id="ProtNLM"/>
    </source>
</evidence>
<keyword evidence="9" id="KW-0249">Electron transport</keyword>
<evidence type="ECO:0000256" key="1">
    <source>
        <dbReference type="ARBA" id="ARBA00003195"/>
    </source>
</evidence>
<evidence type="ECO:0000256" key="9">
    <source>
        <dbReference type="ARBA" id="ARBA00022982"/>
    </source>
</evidence>
<dbReference type="InterPro" id="IPR026627">
    <property type="entry name" value="NDUFB2_animal"/>
</dbReference>
<keyword evidence="10" id="KW-0496">Mitochondrion</keyword>
<comment type="caution">
    <text evidence="12">The sequence shown here is derived from an EMBL/GenBank/DDBJ whole genome shotgun (WGS) entry which is preliminary data.</text>
</comment>
<dbReference type="PANTHER" id="PTHR15223:SF1">
    <property type="entry name" value="NADH DEHYDROGENASE [UBIQUINONE] 1 BETA SUBCOMPLEX SUBUNIT 2, MITOCHONDRIAL"/>
    <property type="match status" value="1"/>
</dbReference>
<proteinExistence type="inferred from homology"/>
<dbReference type="Proteomes" id="UP001445076">
    <property type="component" value="Unassembled WGS sequence"/>
</dbReference>
<keyword evidence="8" id="KW-0809">Transit peptide</keyword>
<sequence>GAPGGGQQYYWQQHSWSGLHNMIPLRLIIKSVPVLSRGFKTSAKYGGEWTYRTAPPPPPKSIIMKAEIMGAFMWWWILYHLFTEPEHITGEFPYPDVSKWTNAELGIPPDDED</sequence>
<comment type="similarity">
    <text evidence="3">Belongs to the complex I NDUFB2 subunit family.</text>
</comment>
<keyword evidence="11" id="KW-0472">Membrane</keyword>
<keyword evidence="7" id="KW-0999">Mitochondrion inner membrane</keyword>
<feature type="non-terminal residue" evidence="12">
    <location>
        <position position="1"/>
    </location>
</feature>
<keyword evidence="5" id="KW-0813">Transport</keyword>
<dbReference type="Pfam" id="PF14813">
    <property type="entry name" value="NADH_B2"/>
    <property type="match status" value="1"/>
</dbReference>
<reference evidence="12 13" key="1">
    <citation type="journal article" date="2024" name="BMC Genomics">
        <title>Genome assembly of redclaw crayfish (Cherax quadricarinatus) provides insights into its immune adaptation and hypoxia tolerance.</title>
        <authorList>
            <person name="Liu Z."/>
            <person name="Zheng J."/>
            <person name="Li H."/>
            <person name="Fang K."/>
            <person name="Wang S."/>
            <person name="He J."/>
            <person name="Zhou D."/>
            <person name="Weng S."/>
            <person name="Chi M."/>
            <person name="Gu Z."/>
            <person name="He J."/>
            <person name="Li F."/>
            <person name="Wang M."/>
        </authorList>
    </citation>
    <scope>NUCLEOTIDE SEQUENCE [LARGE SCALE GENOMIC DNA]</scope>
    <source>
        <strain evidence="12">ZL_2023a</strain>
    </source>
</reference>
<evidence type="ECO:0000256" key="4">
    <source>
        <dbReference type="ARBA" id="ARBA00011533"/>
    </source>
</evidence>
<protein>
    <recommendedName>
        <fullName evidence="14">NADH dehydrogenase [ubiquinone] 1 beta subcomplex subunit 2, mitochondrial</fullName>
    </recommendedName>
</protein>
<evidence type="ECO:0000256" key="10">
    <source>
        <dbReference type="ARBA" id="ARBA00023128"/>
    </source>
</evidence>
<comment type="subunit">
    <text evidence="4">Complex I is composed of 45 different subunits.</text>
</comment>
<gene>
    <name evidence="12" type="ORF">OTU49_016345</name>
</gene>
<evidence type="ECO:0000313" key="12">
    <source>
        <dbReference type="EMBL" id="KAK8754458.1"/>
    </source>
</evidence>
<keyword evidence="13" id="KW-1185">Reference proteome</keyword>
<accession>A0AAW0YRM0</accession>
<dbReference type="AlphaFoldDB" id="A0AAW0YRM0"/>
<keyword evidence="6" id="KW-0679">Respiratory chain</keyword>
<evidence type="ECO:0000256" key="11">
    <source>
        <dbReference type="ARBA" id="ARBA00023136"/>
    </source>
</evidence>
<evidence type="ECO:0000256" key="7">
    <source>
        <dbReference type="ARBA" id="ARBA00022792"/>
    </source>
</evidence>
<evidence type="ECO:0000256" key="8">
    <source>
        <dbReference type="ARBA" id="ARBA00022946"/>
    </source>
</evidence>
<dbReference type="GO" id="GO:0045271">
    <property type="term" value="C:respiratory chain complex I"/>
    <property type="evidence" value="ECO:0007669"/>
    <property type="project" value="InterPro"/>
</dbReference>
<dbReference type="PANTHER" id="PTHR15223">
    <property type="entry name" value="NADH-UBIQUINONE OXIDOREDUCTASE AGGG SUBUNIT"/>
    <property type="match status" value="1"/>
</dbReference>
<comment type="subcellular location">
    <subcellularLocation>
        <location evidence="2">Mitochondrion inner membrane</location>
        <topology evidence="2">Peripheral membrane protein</topology>
        <orientation evidence="2">Matrix side</orientation>
    </subcellularLocation>
</comment>